<dbReference type="EMBL" id="RZGX01000002">
    <property type="protein sequence ID" value="RUR25914.1"/>
    <property type="molecule type" value="Genomic_DNA"/>
</dbReference>
<sequence>MSIRYLSFDFDGCLFNRDYAALPHDNFSKHLGDAVLVKNRTFLNRLKKENAKFSAAYAFIGSTRQDYFTDLMNSGFMYNFRGSCCPAIKTICSDLGINLDPLMLADIEGDLESGTSFNRIMDEINNNTWMDSDKNIHKHVSLDVDKVDEFKRTILFAQMQKAATEHPNEEIIFDFFDDRLDILFTLKDYFTKHPHLIPKNVRLRLHAYAGEDVSLKAEISGVGAPLSKYRFCLKIMHENLQALDDFAESLKEFTIQDQFVEKVVSIFQEVANRGLFIDHEDVNRFFTEKPNAPFAVHQSKLAIPGFFTFTAAQMTDQGINCIRYGLDREGKLFAVDEQKQIELKILPEGLVATLTMHFGLLKQSSENQEKVQKPVIQDAPKAEKISTGQALYQEITKSPYFVADASQVKTVLENHHDYPFVIRESSAKVPGMLTFTLVSSTDKGIISSRYGLNYQGELFSLDDKNAYKIAVPDDLLDALKADNFKVKERIKNTKNVEKITFIPGQQTANTENKAGLANRLFVAEKGFFANSPKPQPTETPKCSLDMQP</sequence>
<reference evidence="3 5" key="2">
    <citation type="submission" date="2018-12" db="EMBL/GenBank/DDBJ databases">
        <title>Legionella sp,whole genome shotgun sequence.</title>
        <authorList>
            <person name="Wu H."/>
        </authorList>
    </citation>
    <scope>NUCLEOTIDE SEQUENCE [LARGE SCALE GENOMIC DNA]</scope>
    <source>
        <strain evidence="5">km489</strain>
        <strain evidence="3">Km489</strain>
    </source>
</reference>
<reference evidence="2 4" key="1">
    <citation type="submission" date="2018-05" db="EMBL/GenBank/DDBJ databases">
        <title>Legionella qingyii sp.nov., whole genome shotgun sequence.</title>
        <authorList>
            <person name="Wu H."/>
            <person name="Zhu Q."/>
            <person name="Hu C."/>
        </authorList>
    </citation>
    <scope>NUCLEOTIDE SEQUENCE [LARGE SCALE GENOMIC DNA]</scope>
    <source>
        <strain evidence="2 4">HEB18</strain>
    </source>
</reference>
<evidence type="ECO:0000313" key="4">
    <source>
        <dbReference type="Proteomes" id="UP000247152"/>
    </source>
</evidence>
<evidence type="ECO:0000313" key="5">
    <source>
        <dbReference type="Proteomes" id="UP000287374"/>
    </source>
</evidence>
<dbReference type="AlphaFoldDB" id="A0A317U7Z9"/>
<accession>A0A317U7Z9</accession>
<dbReference type="EMBL" id="QHJG01000001">
    <property type="protein sequence ID" value="PWY57619.1"/>
    <property type="molecule type" value="Genomic_DNA"/>
</dbReference>
<gene>
    <name evidence="2" type="ORF">DGG96_00540</name>
    <name evidence="3" type="ORF">ELY20_01850</name>
</gene>
<protein>
    <recommendedName>
        <fullName evidence="6">Dot/Icm T4SS effector</fullName>
    </recommendedName>
</protein>
<evidence type="ECO:0000313" key="3">
    <source>
        <dbReference type="EMBL" id="RUR25914.1"/>
    </source>
</evidence>
<name>A0A317U7Z9_9GAMM</name>
<organism evidence="2 4">
    <name type="scientific">Legionella qingyii</name>
    <dbReference type="NCBI Taxonomy" id="2184757"/>
    <lineage>
        <taxon>Bacteria</taxon>
        <taxon>Pseudomonadati</taxon>
        <taxon>Pseudomonadota</taxon>
        <taxon>Gammaproteobacteria</taxon>
        <taxon>Legionellales</taxon>
        <taxon>Legionellaceae</taxon>
        <taxon>Legionella</taxon>
    </lineage>
</organism>
<comment type="caution">
    <text evidence="2">The sequence shown here is derived from an EMBL/GenBank/DDBJ whole genome shotgun (WGS) entry which is preliminary data.</text>
</comment>
<proteinExistence type="predicted"/>
<evidence type="ECO:0000256" key="1">
    <source>
        <dbReference type="SAM" id="MobiDB-lite"/>
    </source>
</evidence>
<evidence type="ECO:0000313" key="2">
    <source>
        <dbReference type="EMBL" id="PWY57619.1"/>
    </source>
</evidence>
<feature type="region of interest" description="Disordered" evidence="1">
    <location>
        <begin position="528"/>
        <end position="548"/>
    </location>
</feature>
<evidence type="ECO:0008006" key="6">
    <source>
        <dbReference type="Google" id="ProtNLM"/>
    </source>
</evidence>
<dbReference type="RefSeq" id="WP_110141069.1">
    <property type="nucleotide sequence ID" value="NZ_QHJG01000001.1"/>
</dbReference>
<keyword evidence="5" id="KW-1185">Reference proteome</keyword>
<dbReference type="Proteomes" id="UP000287374">
    <property type="component" value="Unassembled WGS sequence"/>
</dbReference>
<dbReference type="Proteomes" id="UP000247152">
    <property type="component" value="Unassembled WGS sequence"/>
</dbReference>
<dbReference type="OrthoDB" id="5654159at2"/>